<proteinExistence type="predicted"/>
<dbReference type="RefSeq" id="WP_186738410.1">
    <property type="nucleotide sequence ID" value="NZ_VFIA01000018.1"/>
</dbReference>
<dbReference type="Proteomes" id="UP000700732">
    <property type="component" value="Unassembled WGS sequence"/>
</dbReference>
<dbReference type="InterPro" id="IPR018713">
    <property type="entry name" value="MPAB/Lcp_cat_dom"/>
</dbReference>
<gene>
    <name evidence="2" type="ORF">FH603_3162</name>
</gene>
<dbReference type="InterPro" id="IPR037473">
    <property type="entry name" value="Lcp-like"/>
</dbReference>
<evidence type="ECO:0000313" key="2">
    <source>
        <dbReference type="EMBL" id="MBC3792648.1"/>
    </source>
</evidence>
<dbReference type="Pfam" id="PF09995">
    <property type="entry name" value="MPAB_Lcp_cat"/>
    <property type="match status" value="1"/>
</dbReference>
<dbReference type="PANTHER" id="PTHR37539:SF1">
    <property type="entry name" value="ER-BOUND OXYGENASE MPAB_MPAB'_RUBBER OXYGENASE CATALYTIC DOMAIN-CONTAINING PROTEIN"/>
    <property type="match status" value="1"/>
</dbReference>
<dbReference type="EMBL" id="VFIA01000018">
    <property type="protein sequence ID" value="MBC3792648.1"/>
    <property type="molecule type" value="Genomic_DNA"/>
</dbReference>
<keyword evidence="3" id="KW-1185">Reference proteome</keyword>
<comment type="caution">
    <text evidence="2">The sequence shown here is derived from an EMBL/GenBank/DDBJ whole genome shotgun (WGS) entry which is preliminary data.</text>
</comment>
<sequence length="359" mass="39175">MPALVKTSRLFPDELLNQYRQQGDAPADAVMAAVTEASGSAGLRQLMGWLANTTDFTTDKQPDVVGAFFRDQASLPVWADQKRMAGGMAFFKKHAGQIGLALGTYSLPYTYMGANGVQLLWLTERIKNDTARRLQETGEWVFGVNNAKEWAGAVFSSPDRGGIAPVTLPAGKPPKAIARTLKIRLIHAGARWFGLHSGRWNMDWGYPVNQEDMAGTNLAFSYIVLRGLRKTGVTVTDQEEEDYLHHANVIASVNGISDELLPANLREAYQLDRSIARRQFRPSEAGVGLTRSLLNAIGSLGGAATNRPDATRNLAAAQMRLFLGDDYADSLGIPSVPLEKRIVNVVSRLPVFPTTFPGF</sequence>
<dbReference type="PANTHER" id="PTHR37539">
    <property type="entry name" value="SECRETED PROTEIN-RELATED"/>
    <property type="match status" value="1"/>
</dbReference>
<protein>
    <recommendedName>
        <fullName evidence="1">ER-bound oxygenase mpaB/mpaB'/Rubber oxygenase catalytic domain-containing protein</fullName>
    </recommendedName>
</protein>
<feature type="domain" description="ER-bound oxygenase mpaB/mpaB'/Rubber oxygenase catalytic" evidence="1">
    <location>
        <begin position="125"/>
        <end position="342"/>
    </location>
</feature>
<evidence type="ECO:0000259" key="1">
    <source>
        <dbReference type="Pfam" id="PF09995"/>
    </source>
</evidence>
<evidence type="ECO:0000313" key="3">
    <source>
        <dbReference type="Proteomes" id="UP000700732"/>
    </source>
</evidence>
<reference evidence="2 3" key="1">
    <citation type="submission" date="2019-06" db="EMBL/GenBank/DDBJ databases">
        <title>Spirosoma utsteinense sp. nov. isolated from Antarctic ice-free soils.</title>
        <authorList>
            <person name="Tahon G."/>
        </authorList>
    </citation>
    <scope>NUCLEOTIDE SEQUENCE [LARGE SCALE GENOMIC DNA]</scope>
    <source>
        <strain evidence="2 3">LMG 31447</strain>
    </source>
</reference>
<accession>A0ABR6W7U3</accession>
<organism evidence="2 3">
    <name type="scientific">Spirosoma utsteinense</name>
    <dbReference type="NCBI Taxonomy" id="2585773"/>
    <lineage>
        <taxon>Bacteria</taxon>
        <taxon>Pseudomonadati</taxon>
        <taxon>Bacteroidota</taxon>
        <taxon>Cytophagia</taxon>
        <taxon>Cytophagales</taxon>
        <taxon>Cytophagaceae</taxon>
        <taxon>Spirosoma</taxon>
    </lineage>
</organism>
<name>A0ABR6W7U3_9BACT</name>